<dbReference type="AlphaFoldDB" id="A0A9D1F3W4"/>
<accession>A0A9D1F3W4</accession>
<dbReference type="InterPro" id="IPR052922">
    <property type="entry name" value="Cytidylate_Kinase-2"/>
</dbReference>
<protein>
    <submittedName>
        <fullName evidence="1">AAA family ATPase</fullName>
    </submittedName>
</protein>
<dbReference type="EMBL" id="DVIT01000025">
    <property type="protein sequence ID" value="HIS47183.1"/>
    <property type="molecule type" value="Genomic_DNA"/>
</dbReference>
<sequence>MIQGIAILGLNGCGKSTLAHALSKQTGYYEMDVEDYYFPEQRDSRRQALDIQESGSRTKNVQMDSLVNLPYSVSRTKSDVETLLNKDIESHPYFILSGVTMNWGEAILSHIDIAFWIKAPLEERLKRIQAREKKRFGTRVLEGGDMFVQQREFHKTVKMRNEKVVEDSVKKLHCPVIVLDIHINRSK</sequence>
<gene>
    <name evidence="1" type="ORF">IAB46_06435</name>
</gene>
<dbReference type="Pfam" id="PF13238">
    <property type="entry name" value="AAA_18"/>
    <property type="match status" value="1"/>
</dbReference>
<evidence type="ECO:0000313" key="2">
    <source>
        <dbReference type="Proteomes" id="UP000823927"/>
    </source>
</evidence>
<dbReference type="PANTHER" id="PTHR37816:SF2">
    <property type="entry name" value="DNA TOPOLOGY MODULATION PROTEIN FLAR-RELATED PROTEIN"/>
    <property type="match status" value="1"/>
</dbReference>
<evidence type="ECO:0000313" key="1">
    <source>
        <dbReference type="EMBL" id="HIS47183.1"/>
    </source>
</evidence>
<comment type="caution">
    <text evidence="1">The sequence shown here is derived from an EMBL/GenBank/DDBJ whole genome shotgun (WGS) entry which is preliminary data.</text>
</comment>
<name>A0A9D1F3W4_9FIRM</name>
<dbReference type="Gene3D" id="3.40.50.300">
    <property type="entry name" value="P-loop containing nucleotide triphosphate hydrolases"/>
    <property type="match status" value="1"/>
</dbReference>
<dbReference type="InterPro" id="IPR027417">
    <property type="entry name" value="P-loop_NTPase"/>
</dbReference>
<dbReference type="Proteomes" id="UP000823927">
    <property type="component" value="Unassembled WGS sequence"/>
</dbReference>
<reference evidence="1" key="2">
    <citation type="journal article" date="2021" name="PeerJ">
        <title>Extensive microbial diversity within the chicken gut microbiome revealed by metagenomics and culture.</title>
        <authorList>
            <person name="Gilroy R."/>
            <person name="Ravi A."/>
            <person name="Getino M."/>
            <person name="Pursley I."/>
            <person name="Horton D.L."/>
            <person name="Alikhan N.F."/>
            <person name="Baker D."/>
            <person name="Gharbi K."/>
            <person name="Hall N."/>
            <person name="Watson M."/>
            <person name="Adriaenssens E.M."/>
            <person name="Foster-Nyarko E."/>
            <person name="Jarju S."/>
            <person name="Secka A."/>
            <person name="Antonio M."/>
            <person name="Oren A."/>
            <person name="Chaudhuri R.R."/>
            <person name="La Ragione R."/>
            <person name="Hildebrand F."/>
            <person name="Pallen M.J."/>
        </authorList>
    </citation>
    <scope>NUCLEOTIDE SEQUENCE</scope>
    <source>
        <strain evidence="1">CHK178-757</strain>
    </source>
</reference>
<reference evidence="1" key="1">
    <citation type="submission" date="2020-10" db="EMBL/GenBank/DDBJ databases">
        <authorList>
            <person name="Gilroy R."/>
        </authorList>
    </citation>
    <scope>NUCLEOTIDE SEQUENCE</scope>
    <source>
        <strain evidence="1">CHK178-757</strain>
    </source>
</reference>
<dbReference type="SUPFAM" id="SSF52540">
    <property type="entry name" value="P-loop containing nucleoside triphosphate hydrolases"/>
    <property type="match status" value="1"/>
</dbReference>
<proteinExistence type="predicted"/>
<organism evidence="1 2">
    <name type="scientific">Candidatus Scybalocola faecigallinarum</name>
    <dbReference type="NCBI Taxonomy" id="2840941"/>
    <lineage>
        <taxon>Bacteria</taxon>
        <taxon>Bacillati</taxon>
        <taxon>Bacillota</taxon>
        <taxon>Clostridia</taxon>
        <taxon>Lachnospirales</taxon>
        <taxon>Lachnospiraceae</taxon>
        <taxon>Lachnospiraceae incertae sedis</taxon>
        <taxon>Candidatus Scybalocola (ex Gilroy et al. 2021)</taxon>
    </lineage>
</organism>
<dbReference type="PANTHER" id="PTHR37816">
    <property type="entry name" value="YALI0E33011P"/>
    <property type="match status" value="1"/>
</dbReference>